<dbReference type="EMBL" id="SRIB01000002">
    <property type="protein sequence ID" value="TFZ41300.1"/>
    <property type="molecule type" value="Genomic_DNA"/>
</dbReference>
<keyword evidence="11 12" id="KW-0742">SOS response</keyword>
<dbReference type="Proteomes" id="UP000298381">
    <property type="component" value="Unassembled WGS sequence"/>
</dbReference>
<comment type="similarity">
    <text evidence="2 12 13">Belongs to the RecF family.</text>
</comment>
<keyword evidence="8 12" id="KW-0067">ATP-binding</keyword>
<dbReference type="GO" id="GO:0003697">
    <property type="term" value="F:single-stranded DNA binding"/>
    <property type="evidence" value="ECO:0007669"/>
    <property type="project" value="UniProtKB-UniRule"/>
</dbReference>
<dbReference type="InterPro" id="IPR042174">
    <property type="entry name" value="RecF_2"/>
</dbReference>
<organism evidence="15 16">
    <name type="scientific">Soehngenia longivitae</name>
    <dbReference type="NCBI Taxonomy" id="2562294"/>
    <lineage>
        <taxon>Bacteria</taxon>
        <taxon>Bacillati</taxon>
        <taxon>Bacillota</taxon>
        <taxon>Tissierellia</taxon>
        <taxon>Tissierellales</taxon>
        <taxon>Tissierellaceae</taxon>
        <taxon>Soehngenia</taxon>
    </lineage>
</organism>
<dbReference type="RefSeq" id="WP_135270200.1">
    <property type="nucleotide sequence ID" value="NZ_SRIB01000002.1"/>
</dbReference>
<dbReference type="Pfam" id="PF02463">
    <property type="entry name" value="SMC_N"/>
    <property type="match status" value="1"/>
</dbReference>
<dbReference type="InterPro" id="IPR027417">
    <property type="entry name" value="P-loop_NTPase"/>
</dbReference>
<dbReference type="NCBIfam" id="TIGR00611">
    <property type="entry name" value="recf"/>
    <property type="match status" value="1"/>
</dbReference>
<sequence>MNIYELKLINFRNYYDLKIEFFPGINIIYGDNAQGKTNLLEAINLISTGKSFRTNREKEMINFNKDKAYVGAKVFGENFEKLIEIKLDKNEVKKQRINGKEVKSQKELYDSFKAVIFSPDDINLIKDGPNIRRNYIDNLIINLKPTYQYNLNRYNKIIFQRNNLLKSNYLNLDKNLIDIFNLQLSKLASLIILERISILKKIDKISKVIHSNFTANAEEICFQYNSTVEFNKEDAKEIQESTLNMLRENEKKDIEAKTTQIGPHRDDILIKINDKEIRAFGSQGQKRSAVLTMKLSEVELIKNETNHYPILLLDDVYSELDQNRKNYLSRLFKNVQTFITTTDVDSIGDLSNLDIVKIQIKDGKYVKR</sequence>
<dbReference type="PROSITE" id="PS00617">
    <property type="entry name" value="RECF_1"/>
    <property type="match status" value="1"/>
</dbReference>
<dbReference type="OrthoDB" id="9803889at2"/>
<dbReference type="GO" id="GO:0006302">
    <property type="term" value="P:double-strand break repair"/>
    <property type="evidence" value="ECO:0007669"/>
    <property type="project" value="TreeGrafter"/>
</dbReference>
<evidence type="ECO:0000259" key="14">
    <source>
        <dbReference type="Pfam" id="PF02463"/>
    </source>
</evidence>
<keyword evidence="7 12" id="KW-0227">DNA damage</keyword>
<dbReference type="Gene3D" id="3.40.50.300">
    <property type="entry name" value="P-loop containing nucleotide triphosphate hydrolases"/>
    <property type="match status" value="1"/>
</dbReference>
<evidence type="ECO:0000256" key="11">
    <source>
        <dbReference type="ARBA" id="ARBA00023236"/>
    </source>
</evidence>
<dbReference type="GO" id="GO:0009432">
    <property type="term" value="P:SOS response"/>
    <property type="evidence" value="ECO:0007669"/>
    <property type="project" value="UniProtKB-UniRule"/>
</dbReference>
<comment type="caution">
    <text evidence="15">The sequence shown here is derived from an EMBL/GenBank/DDBJ whole genome shotgun (WGS) entry which is preliminary data.</text>
</comment>
<dbReference type="SUPFAM" id="SSF52540">
    <property type="entry name" value="P-loop containing nucleoside triphosphate hydrolases"/>
    <property type="match status" value="1"/>
</dbReference>
<evidence type="ECO:0000256" key="7">
    <source>
        <dbReference type="ARBA" id="ARBA00022763"/>
    </source>
</evidence>
<dbReference type="InterPro" id="IPR018078">
    <property type="entry name" value="DNA-binding_RecF_CS"/>
</dbReference>
<keyword evidence="9 12" id="KW-0238">DNA-binding</keyword>
<comment type="subcellular location">
    <subcellularLocation>
        <location evidence="1 12 13">Cytoplasm</location>
    </subcellularLocation>
</comment>
<feature type="domain" description="RecF/RecN/SMC N-terminal" evidence="14">
    <location>
        <begin position="3"/>
        <end position="347"/>
    </location>
</feature>
<evidence type="ECO:0000256" key="3">
    <source>
        <dbReference type="ARBA" id="ARBA00020170"/>
    </source>
</evidence>
<dbReference type="GO" id="GO:0005524">
    <property type="term" value="F:ATP binding"/>
    <property type="evidence" value="ECO:0007669"/>
    <property type="project" value="UniProtKB-UniRule"/>
</dbReference>
<evidence type="ECO:0000256" key="2">
    <source>
        <dbReference type="ARBA" id="ARBA00008016"/>
    </source>
</evidence>
<dbReference type="CDD" id="cd03242">
    <property type="entry name" value="ABC_RecF"/>
    <property type="match status" value="1"/>
</dbReference>
<gene>
    <name evidence="12 15" type="primary">recF</name>
    <name evidence="15" type="ORF">E4100_01615</name>
</gene>
<evidence type="ECO:0000256" key="10">
    <source>
        <dbReference type="ARBA" id="ARBA00023204"/>
    </source>
</evidence>
<evidence type="ECO:0000256" key="13">
    <source>
        <dbReference type="RuleBase" id="RU000578"/>
    </source>
</evidence>
<evidence type="ECO:0000256" key="12">
    <source>
        <dbReference type="HAMAP-Rule" id="MF_00365"/>
    </source>
</evidence>
<evidence type="ECO:0000256" key="8">
    <source>
        <dbReference type="ARBA" id="ARBA00022840"/>
    </source>
</evidence>
<comment type="function">
    <text evidence="12 13">The RecF protein is involved in DNA metabolism; it is required for DNA replication and normal SOS inducibility. RecF binds preferentially to single-stranded, linear DNA. It also seems to bind ATP.</text>
</comment>
<evidence type="ECO:0000256" key="6">
    <source>
        <dbReference type="ARBA" id="ARBA00022741"/>
    </source>
</evidence>
<proteinExistence type="inferred from homology"/>
<dbReference type="GO" id="GO:0006260">
    <property type="term" value="P:DNA replication"/>
    <property type="evidence" value="ECO:0007669"/>
    <property type="project" value="UniProtKB-UniRule"/>
</dbReference>
<keyword evidence="4 12" id="KW-0963">Cytoplasm</keyword>
<reference evidence="15 16" key="1">
    <citation type="submission" date="2019-03" db="EMBL/GenBank/DDBJ databases">
        <title>Draft genome sequence data and analysis of a Fermenting Bacterium, Soehngenia longevitae strain 1933PT, isolated from petroleum reservoir in Azerbaijan.</title>
        <authorList>
            <person name="Grouzdev D.S."/>
            <person name="Bidzhieva S.K."/>
            <person name="Sokolova D.S."/>
            <person name="Tourova T.P."/>
            <person name="Poltaraus A.B."/>
            <person name="Nazina T.N."/>
        </authorList>
    </citation>
    <scope>NUCLEOTIDE SEQUENCE [LARGE SCALE GENOMIC DNA]</scope>
    <source>
        <strain evidence="15 16">1933P</strain>
    </source>
</reference>
<evidence type="ECO:0000256" key="1">
    <source>
        <dbReference type="ARBA" id="ARBA00004496"/>
    </source>
</evidence>
<dbReference type="PANTHER" id="PTHR32182:SF0">
    <property type="entry name" value="DNA REPLICATION AND REPAIR PROTEIN RECF"/>
    <property type="match status" value="1"/>
</dbReference>
<evidence type="ECO:0000256" key="5">
    <source>
        <dbReference type="ARBA" id="ARBA00022705"/>
    </source>
</evidence>
<dbReference type="InterPro" id="IPR001238">
    <property type="entry name" value="DNA-binding_RecF"/>
</dbReference>
<keyword evidence="6 12" id="KW-0547">Nucleotide-binding</keyword>
<keyword evidence="16" id="KW-1185">Reference proteome</keyword>
<dbReference type="GO" id="GO:0005737">
    <property type="term" value="C:cytoplasm"/>
    <property type="evidence" value="ECO:0007669"/>
    <property type="project" value="UniProtKB-SubCell"/>
</dbReference>
<evidence type="ECO:0000256" key="9">
    <source>
        <dbReference type="ARBA" id="ARBA00023125"/>
    </source>
</evidence>
<dbReference type="Gene3D" id="1.20.1050.90">
    <property type="entry name" value="RecF/RecN/SMC, N-terminal domain"/>
    <property type="match status" value="1"/>
</dbReference>
<dbReference type="InterPro" id="IPR003395">
    <property type="entry name" value="RecF/RecN/SMC_N"/>
</dbReference>
<dbReference type="PROSITE" id="PS00618">
    <property type="entry name" value="RECF_2"/>
    <property type="match status" value="1"/>
</dbReference>
<dbReference type="GO" id="GO:0000731">
    <property type="term" value="P:DNA synthesis involved in DNA repair"/>
    <property type="evidence" value="ECO:0007669"/>
    <property type="project" value="TreeGrafter"/>
</dbReference>
<accession>A0A4Z0D8U0</accession>
<dbReference type="AlphaFoldDB" id="A0A4Z0D8U0"/>
<name>A0A4Z0D8U0_9FIRM</name>
<keyword evidence="10 12" id="KW-0234">DNA repair</keyword>
<keyword evidence="5 12" id="KW-0235">DNA replication</keyword>
<dbReference type="HAMAP" id="MF_00365">
    <property type="entry name" value="RecF"/>
    <property type="match status" value="1"/>
</dbReference>
<dbReference type="PANTHER" id="PTHR32182">
    <property type="entry name" value="DNA REPLICATION AND REPAIR PROTEIN RECF"/>
    <property type="match status" value="1"/>
</dbReference>
<evidence type="ECO:0000313" key="15">
    <source>
        <dbReference type="EMBL" id="TFZ41300.1"/>
    </source>
</evidence>
<evidence type="ECO:0000256" key="4">
    <source>
        <dbReference type="ARBA" id="ARBA00022490"/>
    </source>
</evidence>
<protein>
    <recommendedName>
        <fullName evidence="3 12">DNA replication and repair protein RecF</fullName>
    </recommendedName>
</protein>
<feature type="binding site" evidence="12">
    <location>
        <begin position="30"/>
        <end position="37"/>
    </location>
    <ligand>
        <name>ATP</name>
        <dbReference type="ChEBI" id="CHEBI:30616"/>
    </ligand>
</feature>
<evidence type="ECO:0000313" key="16">
    <source>
        <dbReference type="Proteomes" id="UP000298381"/>
    </source>
</evidence>